<dbReference type="EMBL" id="JADOGI010000158">
    <property type="protein sequence ID" value="MBF8191392.1"/>
    <property type="molecule type" value="Genomic_DNA"/>
</dbReference>
<dbReference type="GO" id="GO:0003677">
    <property type="term" value="F:DNA binding"/>
    <property type="evidence" value="ECO:0007669"/>
    <property type="project" value="InterPro"/>
</dbReference>
<dbReference type="InterPro" id="IPR001387">
    <property type="entry name" value="Cro/C1-type_HTH"/>
</dbReference>
<dbReference type="SUPFAM" id="SSF47413">
    <property type="entry name" value="lambda repressor-like DNA-binding domains"/>
    <property type="match status" value="1"/>
</dbReference>
<dbReference type="Pfam" id="PF17765">
    <property type="entry name" value="MLTR_LBD"/>
    <property type="match status" value="1"/>
</dbReference>
<sequence length="265" mass="29244">MDSSKLLGDFLRTRREALASVCFSRGPGRAEVAMLAGISTAAYTRLEDGTERRPSERALGRLARVLQLKPPAREQMWALARPLLCPGPEGAAGKPVSPHLRRLIDGWTDTPALLCDRLMNVRAANCLGTALLDGLEHADNLFRLVFLDPAAPDFFQEWYHIAGAATDSLHAVRTGADDPELAALVGELSEQSRDFRRLWAGHDLVTDAHRFKRMRHREIGDVTLLCDVFDVQRLPGHQLIVFQTERDSPSEHALALLGSLAVTTI</sequence>
<name>A0A931F389_9ACTN</name>
<dbReference type="PANTHER" id="PTHR35010:SF2">
    <property type="entry name" value="BLL4672 PROTEIN"/>
    <property type="match status" value="1"/>
</dbReference>
<dbReference type="AlphaFoldDB" id="A0A931F389"/>
<dbReference type="PANTHER" id="PTHR35010">
    <property type="entry name" value="BLL4672 PROTEIN-RELATED"/>
    <property type="match status" value="1"/>
</dbReference>
<dbReference type="Proteomes" id="UP000605361">
    <property type="component" value="Unassembled WGS sequence"/>
</dbReference>
<dbReference type="InterPro" id="IPR010982">
    <property type="entry name" value="Lambda_DNA-bd_dom_sf"/>
</dbReference>
<dbReference type="RefSeq" id="WP_195900300.1">
    <property type="nucleotide sequence ID" value="NZ_JADOGI010000158.1"/>
</dbReference>
<accession>A0A931F389</accession>
<dbReference type="InterPro" id="IPR041413">
    <property type="entry name" value="MLTR_LBD"/>
</dbReference>
<keyword evidence="3" id="KW-1185">Reference proteome</keyword>
<dbReference type="Pfam" id="PF13560">
    <property type="entry name" value="HTH_31"/>
    <property type="match status" value="1"/>
</dbReference>
<organism evidence="2 3">
    <name type="scientific">Nonomuraea cypriaca</name>
    <dbReference type="NCBI Taxonomy" id="1187855"/>
    <lineage>
        <taxon>Bacteria</taxon>
        <taxon>Bacillati</taxon>
        <taxon>Actinomycetota</taxon>
        <taxon>Actinomycetes</taxon>
        <taxon>Streptosporangiales</taxon>
        <taxon>Streptosporangiaceae</taxon>
        <taxon>Nonomuraea</taxon>
    </lineage>
</organism>
<feature type="domain" description="MmyB-like transcription regulator ligand binding" evidence="1">
    <location>
        <begin position="96"/>
        <end position="257"/>
    </location>
</feature>
<comment type="caution">
    <text evidence="2">The sequence shown here is derived from an EMBL/GenBank/DDBJ whole genome shotgun (WGS) entry which is preliminary data.</text>
</comment>
<evidence type="ECO:0000259" key="1">
    <source>
        <dbReference type="Pfam" id="PF17765"/>
    </source>
</evidence>
<evidence type="ECO:0000313" key="2">
    <source>
        <dbReference type="EMBL" id="MBF8191392.1"/>
    </source>
</evidence>
<proteinExistence type="predicted"/>
<evidence type="ECO:0000313" key="3">
    <source>
        <dbReference type="Proteomes" id="UP000605361"/>
    </source>
</evidence>
<gene>
    <name evidence="2" type="ORF">ITP53_37980</name>
</gene>
<dbReference type="Gene3D" id="3.30.450.180">
    <property type="match status" value="1"/>
</dbReference>
<dbReference type="CDD" id="cd00093">
    <property type="entry name" value="HTH_XRE"/>
    <property type="match status" value="1"/>
</dbReference>
<dbReference type="Gene3D" id="1.10.260.40">
    <property type="entry name" value="lambda repressor-like DNA-binding domains"/>
    <property type="match status" value="1"/>
</dbReference>
<protein>
    <submittedName>
        <fullName evidence="2">Helix-turn-helix domain-containing protein</fullName>
    </submittedName>
</protein>
<reference evidence="2" key="1">
    <citation type="submission" date="2020-11" db="EMBL/GenBank/DDBJ databases">
        <title>Whole-genome analyses of Nonomuraea sp. K274.</title>
        <authorList>
            <person name="Veyisoglu A."/>
        </authorList>
    </citation>
    <scope>NUCLEOTIDE SEQUENCE</scope>
    <source>
        <strain evidence="2">K274</strain>
    </source>
</reference>